<reference evidence="2" key="2">
    <citation type="submission" date="2015-01" db="EMBL/GenBank/DDBJ databases">
        <title>Evolutionary Origins and Diversification of the Mycorrhizal Mutualists.</title>
        <authorList>
            <consortium name="DOE Joint Genome Institute"/>
            <consortium name="Mycorrhizal Genomics Consortium"/>
            <person name="Kohler A."/>
            <person name="Kuo A."/>
            <person name="Nagy L.G."/>
            <person name="Floudas D."/>
            <person name="Copeland A."/>
            <person name="Barry K.W."/>
            <person name="Cichocki N."/>
            <person name="Veneault-Fourrey C."/>
            <person name="LaButti K."/>
            <person name="Lindquist E.A."/>
            <person name="Lipzen A."/>
            <person name="Lundell T."/>
            <person name="Morin E."/>
            <person name="Murat C."/>
            <person name="Riley R."/>
            <person name="Ohm R."/>
            <person name="Sun H."/>
            <person name="Tunlid A."/>
            <person name="Henrissat B."/>
            <person name="Grigoriev I.V."/>
            <person name="Hibbett D.S."/>
            <person name="Martin F."/>
        </authorList>
    </citation>
    <scope>NUCLEOTIDE SEQUENCE [LARGE SCALE GENOMIC DNA]</scope>
    <source>
        <strain evidence="2">Ve08.2h10</strain>
    </source>
</reference>
<dbReference type="InParanoid" id="A0A0D0BTS6"/>
<evidence type="ECO:0000313" key="1">
    <source>
        <dbReference type="EMBL" id="KIK74842.1"/>
    </source>
</evidence>
<sequence length="87" mass="9983">MPPMPPPPIQPQPALPIPLHDDVFYGGAAQPQQHHYQFPQQQQQHHLSCKLQKMLMQGDIEIVEDVMHMLLLHLLPPSLNLLLLNKM</sequence>
<dbReference type="Proteomes" id="UP000054538">
    <property type="component" value="Unassembled WGS sequence"/>
</dbReference>
<reference evidence="1 2" key="1">
    <citation type="submission" date="2014-04" db="EMBL/GenBank/DDBJ databases">
        <authorList>
            <consortium name="DOE Joint Genome Institute"/>
            <person name="Kuo A."/>
            <person name="Kohler A."/>
            <person name="Jargeat P."/>
            <person name="Nagy L.G."/>
            <person name="Floudas D."/>
            <person name="Copeland A."/>
            <person name="Barry K.W."/>
            <person name="Cichocki N."/>
            <person name="Veneault-Fourrey C."/>
            <person name="LaButti K."/>
            <person name="Lindquist E.A."/>
            <person name="Lipzen A."/>
            <person name="Lundell T."/>
            <person name="Morin E."/>
            <person name="Murat C."/>
            <person name="Sun H."/>
            <person name="Tunlid A."/>
            <person name="Henrissat B."/>
            <person name="Grigoriev I.V."/>
            <person name="Hibbett D.S."/>
            <person name="Martin F."/>
            <person name="Nordberg H.P."/>
            <person name="Cantor M.N."/>
            <person name="Hua S.X."/>
        </authorList>
    </citation>
    <scope>NUCLEOTIDE SEQUENCE [LARGE SCALE GENOMIC DNA]</scope>
    <source>
        <strain evidence="1 2">Ve08.2h10</strain>
    </source>
</reference>
<name>A0A0D0BTS6_9AGAM</name>
<keyword evidence="2" id="KW-1185">Reference proteome</keyword>
<dbReference type="EMBL" id="KN828524">
    <property type="protein sequence ID" value="KIK74842.1"/>
    <property type="molecule type" value="Genomic_DNA"/>
</dbReference>
<dbReference type="AlphaFoldDB" id="A0A0D0BTS6"/>
<organism evidence="1 2">
    <name type="scientific">Paxillus rubicundulus Ve08.2h10</name>
    <dbReference type="NCBI Taxonomy" id="930991"/>
    <lineage>
        <taxon>Eukaryota</taxon>
        <taxon>Fungi</taxon>
        <taxon>Dikarya</taxon>
        <taxon>Basidiomycota</taxon>
        <taxon>Agaricomycotina</taxon>
        <taxon>Agaricomycetes</taxon>
        <taxon>Agaricomycetidae</taxon>
        <taxon>Boletales</taxon>
        <taxon>Paxilineae</taxon>
        <taxon>Paxillaceae</taxon>
        <taxon>Paxillus</taxon>
    </lineage>
</organism>
<proteinExistence type="predicted"/>
<accession>A0A0D0BTS6</accession>
<protein>
    <submittedName>
        <fullName evidence="1">Uncharacterized protein</fullName>
    </submittedName>
</protein>
<gene>
    <name evidence="1" type="ORF">PAXRUDRAFT_19491</name>
</gene>
<dbReference type="HOGENOM" id="CLU_2484005_0_0_1"/>
<evidence type="ECO:0000313" key="2">
    <source>
        <dbReference type="Proteomes" id="UP000054538"/>
    </source>
</evidence>